<dbReference type="EMBL" id="JAUSVB010000001">
    <property type="protein sequence ID" value="MDQ0371852.1"/>
    <property type="molecule type" value="Genomic_DNA"/>
</dbReference>
<dbReference type="InterPro" id="IPR051200">
    <property type="entry name" value="Host-pathogen_enzymatic-act"/>
</dbReference>
<keyword evidence="3" id="KW-0732">Signal</keyword>
<name>A0ABU0E9I4_9CELL</name>
<keyword evidence="2" id="KW-0472">Membrane</keyword>
<dbReference type="Gene3D" id="2.60.40.2700">
    <property type="match status" value="1"/>
</dbReference>
<reference evidence="4 5" key="1">
    <citation type="submission" date="2023-07" db="EMBL/GenBank/DDBJ databases">
        <title>Sorghum-associated microbial communities from plants grown in Nebraska, USA.</title>
        <authorList>
            <person name="Schachtman D."/>
        </authorList>
    </citation>
    <scope>NUCLEOTIDE SEQUENCE [LARGE SCALE GENOMIC DNA]</scope>
    <source>
        <strain evidence="4 5">BE332</strain>
    </source>
</reference>
<dbReference type="InterPro" id="IPR011044">
    <property type="entry name" value="Quino_amine_DH_bsu"/>
</dbReference>
<dbReference type="InterPro" id="IPR011964">
    <property type="entry name" value="YVTN_b-propeller_repeat"/>
</dbReference>
<keyword evidence="2" id="KW-1133">Transmembrane helix</keyword>
<comment type="caution">
    <text evidence="4">The sequence shown here is derived from an EMBL/GenBank/DDBJ whole genome shotgun (WGS) entry which is preliminary data.</text>
</comment>
<dbReference type="SUPFAM" id="SSF50969">
    <property type="entry name" value="YVTN repeat-like/Quinoprotein amine dehydrogenase"/>
    <property type="match status" value="1"/>
</dbReference>
<dbReference type="RefSeq" id="WP_307488955.1">
    <property type="nucleotide sequence ID" value="NZ_JAUSVB010000001.1"/>
</dbReference>
<feature type="region of interest" description="Disordered" evidence="1">
    <location>
        <begin position="403"/>
        <end position="430"/>
    </location>
</feature>
<evidence type="ECO:0000313" key="5">
    <source>
        <dbReference type="Proteomes" id="UP001239626"/>
    </source>
</evidence>
<accession>A0ABU0E9I4</accession>
<feature type="compositionally biased region" description="Pro residues" evidence="1">
    <location>
        <begin position="411"/>
        <end position="424"/>
    </location>
</feature>
<keyword evidence="5" id="KW-1185">Reference proteome</keyword>
<feature type="transmembrane region" description="Helical" evidence="2">
    <location>
        <begin position="439"/>
        <end position="459"/>
    </location>
</feature>
<evidence type="ECO:0000256" key="2">
    <source>
        <dbReference type="SAM" id="Phobius"/>
    </source>
</evidence>
<dbReference type="NCBIfam" id="TIGR02276">
    <property type="entry name" value="beta_rpt_yvtn"/>
    <property type="match status" value="1"/>
</dbReference>
<evidence type="ECO:0000256" key="1">
    <source>
        <dbReference type="SAM" id="MobiDB-lite"/>
    </source>
</evidence>
<organism evidence="4 5">
    <name type="scientific">Cellulomonas humilata</name>
    <dbReference type="NCBI Taxonomy" id="144055"/>
    <lineage>
        <taxon>Bacteria</taxon>
        <taxon>Bacillati</taxon>
        <taxon>Actinomycetota</taxon>
        <taxon>Actinomycetes</taxon>
        <taxon>Micrococcales</taxon>
        <taxon>Cellulomonadaceae</taxon>
        <taxon>Cellulomonas</taxon>
    </lineage>
</organism>
<keyword evidence="2" id="KW-0812">Transmembrane</keyword>
<dbReference type="PANTHER" id="PTHR47197">
    <property type="entry name" value="PROTEIN NIRF"/>
    <property type="match status" value="1"/>
</dbReference>
<feature type="chain" id="PRO_5046549561" evidence="3">
    <location>
        <begin position="25"/>
        <end position="465"/>
    </location>
</feature>
<feature type="signal peptide" evidence="3">
    <location>
        <begin position="1"/>
        <end position="24"/>
    </location>
</feature>
<sequence length="465" mass="45543">MHSRRAGSVAVTATLLAVVATPLAATSAGAAADPLIDVGARPLGVAFSADGSQAFVANNDDSTLSVIDPATGAVVATIPTSPLPFGVTTSPGSPTTVYTSTTGDGPTIPSVDLVDPASATVTRLTGPLGNPSGVAADASFVYATNATGQFTRWPAAGGAAQGCELQTPTRGVVLVGTTAYVTQNALNSVAVVDTTTFACPPAAAAIPVGVGPWGIAYNPVRGEMYVVNATSATLSVISTSSNTVIETLPIGPGGRTAAVSPDGDRVYVSETDGLLRVLNRADPALGGTAVVGTGSEGVAASSDGLHVYVTNAGDGTVSPFTAPSVTTPADVSVGPGAAVTFSVTTQGDVTGLQWERSNDGGTTWSPIPDATEPTYSFTSTLADNGARFRVLASSIVFPGTQSESATLTVTAPPPPSPSPTPAPTTGPILAVTGSSSSGGLAALAAALILAGGAGVAVAGRRRQAG</sequence>
<dbReference type="Gene3D" id="2.130.10.10">
    <property type="entry name" value="YVTN repeat-like/Quinoprotein amine dehydrogenase"/>
    <property type="match status" value="2"/>
</dbReference>
<dbReference type="InterPro" id="IPR015943">
    <property type="entry name" value="WD40/YVTN_repeat-like_dom_sf"/>
</dbReference>
<gene>
    <name evidence="4" type="ORF">J2X26_000149</name>
</gene>
<dbReference type="Proteomes" id="UP001239626">
    <property type="component" value="Unassembled WGS sequence"/>
</dbReference>
<proteinExistence type="predicted"/>
<evidence type="ECO:0000256" key="3">
    <source>
        <dbReference type="SAM" id="SignalP"/>
    </source>
</evidence>
<dbReference type="PANTHER" id="PTHR47197:SF3">
    <property type="entry name" value="DIHYDRO-HEME D1 DEHYDROGENASE"/>
    <property type="match status" value="1"/>
</dbReference>
<evidence type="ECO:0000313" key="4">
    <source>
        <dbReference type="EMBL" id="MDQ0371852.1"/>
    </source>
</evidence>
<protein>
    <submittedName>
        <fullName evidence="4">YVTN family beta-propeller protein</fullName>
    </submittedName>
</protein>